<protein>
    <recommendedName>
        <fullName evidence="6">Putative neurobeachin homolog</fullName>
    </recommendedName>
    <alternativeName>
        <fullName evidence="7">Suppressor enhancer of lin-12</fullName>
    </alternativeName>
</protein>
<dbReference type="Gene3D" id="2.130.10.10">
    <property type="entry name" value="YVTN repeat-like/Quinoprotein amine dehydrogenase"/>
    <property type="match status" value="2"/>
</dbReference>
<dbReference type="PROSITE" id="PS50197">
    <property type="entry name" value="BEACH"/>
    <property type="match status" value="1"/>
</dbReference>
<organism evidence="11 12">
    <name type="scientific">Trichuris suis</name>
    <name type="common">pig whipworm</name>
    <dbReference type="NCBI Taxonomy" id="68888"/>
    <lineage>
        <taxon>Eukaryota</taxon>
        <taxon>Metazoa</taxon>
        <taxon>Ecdysozoa</taxon>
        <taxon>Nematoda</taxon>
        <taxon>Enoplea</taxon>
        <taxon>Dorylaimia</taxon>
        <taxon>Trichinellida</taxon>
        <taxon>Trichuridae</taxon>
        <taxon>Trichuris</taxon>
    </lineage>
</organism>
<dbReference type="SUPFAM" id="SSF50978">
    <property type="entry name" value="WD40 repeat-like"/>
    <property type="match status" value="1"/>
</dbReference>
<dbReference type="SMART" id="SM00320">
    <property type="entry name" value="WD40"/>
    <property type="match status" value="5"/>
</dbReference>
<dbReference type="Pfam" id="PF20426">
    <property type="entry name" value="NBCH_WD40"/>
    <property type="match status" value="1"/>
</dbReference>
<sequence length="2573" mass="288753">MSLTEAGNEFSEIDLRDDASINGAISGGSLEEANQICVTETDPAVLPLSEAVCRAVKPQTLSLNNPIRVGESAEETFARLESEVVQGEISGRDLVNSVLYMLVGGQFDMENAFILREGRHVRLMINLLDKCPSHLQAEILSVFIGIARRSNRNLEKCLENDLIRILLERLADASDIVADLLIELLTVLTTYSVNVKDMNAVLRYLRASKKRWPCHSVKLLVVVKQMMRKDGPDIFFTLSGHPNSGIHIPPLSRWPYQNGWSFVTWLRLDPETSGSFEEDMPYLFSFRTRSGFGHSCHFVGGCMVLTANKSKGGQALQQCIKYEFQLRKWYHVALAYSFSRWGRSEVHCYINGQRTSVVDLNWHVNTNEQYDRCFVGCSPDTNVKNSFSGQLSALYLFSETLSLQQVNSLYYLGPNYQSCFKFKNEVDIPSAYLKYLFDGKLAGSLVFAYCPKNCDRQLCLNSVNKDNQVHFRQTTHAVMMDGVRVVVTHSIYTSLHSVGGVQILLPLLSQLDLPVQKSDGTASMDYLISSILLSIFSQLLQSSPDVQLQMLQSNAFLVIGVALTAADKAHMTEGVLNTLIETAQFLMVPSATNLGLLRQLFDYVLLNPDLWINADGKLQTRLYGYLATDFFNGAKIFNSMRRVTTVMQLLHALKFYYWVADPLSRSGIEAKGKDGPRPSVEQITAIRTYILTLLFKIIVKDEPNAQSADEVEAILNFLTTVHEDDNLTDVLQTLIRLMAENPATLVPTFDKKKGVWVVFKLIGADGEMVRLLALKLLGFFLCRCTAKRKQDAMTPHNLYTLLVDRLLLHATYLNIRTYNVLFELLTETMTVDILDGRHKEPDTSSTFENPMIIKAIASLLHQSKENDEVLEVKRVFLTDLIHMCSSSKENRRSILQMSVWQDWLISLTSLRPKSPAEHSILKLVYQLFSTLLHHAIRLEFGGWRVWIDTMAIIHSKASFENFCLGSNKAASRSQNAVVTSAATVEQEVYHLLQDVVRKVASHLEPDDHQVYRIDQSSDMLDSAAISQRFGANPPPPPPGLAVPLYRIPEFRWSPAHLTLLSDLLLSIESDIAAWKNDGSRTLIDFINQSENAVFVVNSVHVISQSLDNFIVACGGLLPLLAALTSPNTDLDIVDTTSQGLPVKVAISFLIRLANLADVIVFGTACNFADLEHEKNMPNGAVKVALFPSVTTVAVRNCLVSHYRTCFDTDDLVVSVKERAIKVLVEDLASVEDVGNDFLNLRSSIQDPERVLQEVDVYRLKAAVYRDIEESRQCQFLALATVYFISVLMVSRYRDILEPPSSPSPFHNTGMAGSNWDQVDKREHTSYYITHKWSCISYISSGSDKSESIGEQSAQETAPEAKVEVNGETARESTPSVDTFDDLTDSIRVVAESSDQKGDKPDERVAENHAAQDKLTERKNSFNRERQALLTARLRNALDPVAPLFREIISDFQSYFQKTLLGTHGQEIMNDHKVLNTLRNPSVSVVELVMLLCSQEWQTSLQKHAGLAFIELVNEGRLLAHATRDHLVRVANEAEYILNRIRAEDVVKHAEFEALCAQAVVTCKEEENTCNLLLSAARRRNVIISRRILQKIVNILNSDYGAWGGLDKFIDCFFKESAVLDSGFVGRRFKEKKKANTKPVRVCSSRSNIEGYRVSWSVLVGNSSGCLKRRQCLGMDEKEVEEARDALAAYLSGKNIALPSLTPSSASDEIVTESEVNLWNDDKEAEQSQHGASCLITPCHLIAPGLALPGILSVTANEVAFDAKEDDPEFKRADPQVVRYCEHLHGRWHTGEIRAIFLRCYLLQYRALELFMASRSECSLSVKAKRKFAYALKSAVMFAFGDQTAVKQVVKQLPPVGVGVKYGIAQNRKASLMTPRQLFKLSDMPQKWQKREISNFDYLMFLNTIAGRTYNDLNQYPVFPWILSNYESKELDLKQPANFRDLSKARAFSMLNARLTKRYNQWEHEKIPPFHYGTHYSTAAFTLNWMIRMEPFTTLFLNLQGGKFDHADRMFHSIGESWTRCLRDTHDVKVPEIRLSLSAYLTVPFLKELIPEFFYLPEILLNINGYNLGKRDDGTIMGDVKLPPWAKSAEHFISIHRQALESDLVSCQLHQWIDLIFGYKQRGPEAVRATNVFYYLTYEGVVDLSVFDDPTVKQALENQVRHFGQTPAQLLFEPHTPRQSIMTISPLMFKPIMEDLCMIMKFISNSPVVHLSANTYSQLQNPTVVSVTASLCFALNRWNNNFTGNVGSHLSPPGAESPAQNIPVNLPLTVDPLLAAGNPATPVARRVLGDSLDPHMSVKWNNFVTTADSKYMFVCGYPDHSFRLLETDSARVRQVLYGHKAVVTCLARSECGLSSDCFLASGSRDCTVLLWHWNAKQGLLVGEHVSSAESVSPKAILIGHDGEISCIHVSAEHGLVVSASVGGALLIHTTQGDLLRCLRPSALDFKSPRILLMSRECFIVVCYDDGNLCLFTTSGRLIKHVVTDNNITCMCLSRDGEYFVVGSKEGTVFVYSVLQLTCLHQYCACDSAIKSIALAHNHRFILAGLTSGAIVVYNVDFNRWHHEYSQRYTKATLN</sequence>
<dbReference type="InterPro" id="IPR050865">
    <property type="entry name" value="BEACH_Domain"/>
</dbReference>
<dbReference type="InterPro" id="IPR036322">
    <property type="entry name" value="WD40_repeat_dom_sf"/>
</dbReference>
<proteinExistence type="predicted"/>
<dbReference type="Pfam" id="PF02138">
    <property type="entry name" value="Beach"/>
    <property type="match status" value="1"/>
</dbReference>
<evidence type="ECO:0000256" key="5">
    <source>
        <dbReference type="ARBA" id="ARBA00059038"/>
    </source>
</evidence>
<feature type="compositionally biased region" description="Polar residues" evidence="8">
    <location>
        <begin position="1345"/>
        <end position="1355"/>
    </location>
</feature>
<evidence type="ECO:0000259" key="10">
    <source>
        <dbReference type="PROSITE" id="PS51783"/>
    </source>
</evidence>
<dbReference type="GO" id="GO:0005829">
    <property type="term" value="C:cytosol"/>
    <property type="evidence" value="ECO:0007669"/>
    <property type="project" value="TreeGrafter"/>
</dbReference>
<keyword evidence="2" id="KW-0853">WD repeat</keyword>
<dbReference type="CDD" id="cd06071">
    <property type="entry name" value="Beach"/>
    <property type="match status" value="1"/>
</dbReference>
<feature type="domain" description="BEACH-type PH" evidence="10">
    <location>
        <begin position="1727"/>
        <end position="1853"/>
    </location>
</feature>
<dbReference type="SUPFAM" id="SSF50729">
    <property type="entry name" value="PH domain-like"/>
    <property type="match status" value="1"/>
</dbReference>
<evidence type="ECO:0000256" key="6">
    <source>
        <dbReference type="ARBA" id="ARBA00068767"/>
    </source>
</evidence>
<dbReference type="GO" id="GO:0016020">
    <property type="term" value="C:membrane"/>
    <property type="evidence" value="ECO:0007669"/>
    <property type="project" value="UniProtKB-SubCell"/>
</dbReference>
<dbReference type="Pfam" id="PF13385">
    <property type="entry name" value="Laminin_G_3"/>
    <property type="match status" value="1"/>
</dbReference>
<dbReference type="Pfam" id="PF20425">
    <property type="entry name" value="Neurobeachin"/>
    <property type="match status" value="1"/>
</dbReference>
<feature type="compositionally biased region" description="Basic and acidic residues" evidence="8">
    <location>
        <begin position="1393"/>
        <end position="1417"/>
    </location>
</feature>
<evidence type="ECO:0000313" key="11">
    <source>
        <dbReference type="EMBL" id="KFD55732.1"/>
    </source>
</evidence>
<name>A0A085MET6_9BILA</name>
<feature type="compositionally biased region" description="Basic and acidic residues" evidence="8">
    <location>
        <begin position="1358"/>
        <end position="1370"/>
    </location>
</feature>
<dbReference type="InterPro" id="IPR013320">
    <property type="entry name" value="ConA-like_dom_sf"/>
</dbReference>
<accession>A0A085MET6</accession>
<dbReference type="InterPro" id="IPR031570">
    <property type="entry name" value="NBEA/BDCP_DUF4704"/>
</dbReference>
<dbReference type="Proteomes" id="UP000030764">
    <property type="component" value="Unassembled WGS sequence"/>
</dbReference>
<dbReference type="Pfam" id="PF14844">
    <property type="entry name" value="PH_BEACH"/>
    <property type="match status" value="1"/>
</dbReference>
<dbReference type="InterPro" id="IPR046852">
    <property type="entry name" value="Neurobeachin_a-sol"/>
</dbReference>
<reference evidence="11 12" key="1">
    <citation type="journal article" date="2014" name="Nat. Genet.">
        <title>Genome and transcriptome of the porcine whipworm Trichuris suis.</title>
        <authorList>
            <person name="Jex A.R."/>
            <person name="Nejsum P."/>
            <person name="Schwarz E.M."/>
            <person name="Hu L."/>
            <person name="Young N.D."/>
            <person name="Hall R.S."/>
            <person name="Korhonen P.K."/>
            <person name="Liao S."/>
            <person name="Thamsborg S."/>
            <person name="Xia J."/>
            <person name="Xu P."/>
            <person name="Wang S."/>
            <person name="Scheerlinck J.P."/>
            <person name="Hofmann A."/>
            <person name="Sternberg P.W."/>
            <person name="Wang J."/>
            <person name="Gasser R.B."/>
        </authorList>
    </citation>
    <scope>NUCLEOTIDE SEQUENCE [LARGE SCALE GENOMIC DNA]</scope>
    <source>
        <strain evidence="11">DCEP-RM93M</strain>
    </source>
</reference>
<dbReference type="Gene3D" id="2.30.29.30">
    <property type="entry name" value="Pleckstrin-homology domain (PH domain)/Phosphotyrosine-binding domain (PTB)"/>
    <property type="match status" value="1"/>
</dbReference>
<dbReference type="Gene3D" id="1.10.1540.10">
    <property type="entry name" value="BEACH domain"/>
    <property type="match status" value="1"/>
</dbReference>
<evidence type="ECO:0000256" key="1">
    <source>
        <dbReference type="ARBA" id="ARBA00004370"/>
    </source>
</evidence>
<gene>
    <name evidence="11" type="ORF">M513_03480</name>
</gene>
<dbReference type="InterPro" id="IPR000409">
    <property type="entry name" value="BEACH_dom"/>
</dbReference>
<evidence type="ECO:0000256" key="2">
    <source>
        <dbReference type="ARBA" id="ARBA00022574"/>
    </source>
</evidence>
<feature type="region of interest" description="Disordered" evidence="8">
    <location>
        <begin position="1391"/>
        <end position="1417"/>
    </location>
</feature>
<dbReference type="GO" id="GO:0019901">
    <property type="term" value="F:protein kinase binding"/>
    <property type="evidence" value="ECO:0007669"/>
    <property type="project" value="TreeGrafter"/>
</dbReference>
<dbReference type="SUPFAM" id="SSF81837">
    <property type="entry name" value="BEACH domain"/>
    <property type="match status" value="1"/>
</dbReference>
<evidence type="ECO:0000256" key="4">
    <source>
        <dbReference type="ARBA" id="ARBA00023136"/>
    </source>
</evidence>
<dbReference type="SUPFAM" id="SSF49899">
    <property type="entry name" value="Concanavalin A-like lectins/glucanases"/>
    <property type="match status" value="1"/>
</dbReference>
<dbReference type="InterPro" id="IPR046851">
    <property type="entry name" value="NBCH_WD40"/>
</dbReference>
<dbReference type="EMBL" id="KL363198">
    <property type="protein sequence ID" value="KFD55732.1"/>
    <property type="molecule type" value="Genomic_DNA"/>
</dbReference>
<dbReference type="InterPro" id="IPR010508">
    <property type="entry name" value="NBEA-like_DUF1088"/>
</dbReference>
<comment type="subcellular location">
    <subcellularLocation>
        <location evidence="1">Membrane</location>
    </subcellularLocation>
</comment>
<dbReference type="Pfam" id="PF15787">
    <property type="entry name" value="DUF4704"/>
    <property type="match status" value="1"/>
</dbReference>
<dbReference type="InterPro" id="IPR036372">
    <property type="entry name" value="BEACH_dom_sf"/>
</dbReference>
<dbReference type="PANTHER" id="PTHR13743:SF162">
    <property type="entry name" value="NEUROBEACHIN"/>
    <property type="match status" value="1"/>
</dbReference>
<keyword evidence="12" id="KW-1185">Reference proteome</keyword>
<evidence type="ECO:0000256" key="7">
    <source>
        <dbReference type="ARBA" id="ARBA00081052"/>
    </source>
</evidence>
<dbReference type="Pfam" id="PF06469">
    <property type="entry name" value="DUF1088"/>
    <property type="match status" value="1"/>
</dbReference>
<dbReference type="GO" id="GO:0008104">
    <property type="term" value="P:intracellular protein localization"/>
    <property type="evidence" value="ECO:0007669"/>
    <property type="project" value="TreeGrafter"/>
</dbReference>
<dbReference type="InterPro" id="IPR023362">
    <property type="entry name" value="PH-BEACH_dom"/>
</dbReference>
<dbReference type="InterPro" id="IPR015943">
    <property type="entry name" value="WD40/YVTN_repeat-like_dom_sf"/>
</dbReference>
<keyword evidence="3" id="KW-0677">Repeat</keyword>
<feature type="region of interest" description="Disordered" evidence="8">
    <location>
        <begin position="1345"/>
        <end position="1377"/>
    </location>
</feature>
<evidence type="ECO:0000313" key="12">
    <source>
        <dbReference type="Proteomes" id="UP000030764"/>
    </source>
</evidence>
<dbReference type="SUPFAM" id="SSF48371">
    <property type="entry name" value="ARM repeat"/>
    <property type="match status" value="1"/>
</dbReference>
<dbReference type="FunFam" id="1.10.1540.10:FF:000001">
    <property type="entry name" value="neurobeachin isoform X1"/>
    <property type="match status" value="1"/>
</dbReference>
<dbReference type="SMART" id="SM01026">
    <property type="entry name" value="Beach"/>
    <property type="match status" value="1"/>
</dbReference>
<dbReference type="PANTHER" id="PTHR13743">
    <property type="entry name" value="BEIGE/BEACH-RELATED"/>
    <property type="match status" value="1"/>
</dbReference>
<comment type="function">
    <text evidence="5">Binds to type II regulatory subunits of protein kinase A and anchors/targets them to the membrane. May anchor the kinase to cytoskeletal and/or organelle-associated proteins. Regulates endosomal traffic in polarized epithelial cells such as the vulval precursor cells and intestinal cells. Thought to act as a negative regulator of lin-12 activity in vulval precursor cells. May have a role in the internalization process from basolateral surface of polarized epithelial cells.</text>
</comment>
<dbReference type="InterPro" id="IPR011993">
    <property type="entry name" value="PH-like_dom_sf"/>
</dbReference>
<dbReference type="PROSITE" id="PS51783">
    <property type="entry name" value="PH_BEACH"/>
    <property type="match status" value="1"/>
</dbReference>
<dbReference type="Gene3D" id="2.60.120.200">
    <property type="match status" value="1"/>
</dbReference>
<evidence type="ECO:0000256" key="3">
    <source>
        <dbReference type="ARBA" id="ARBA00022737"/>
    </source>
</evidence>
<keyword evidence="4" id="KW-0472">Membrane</keyword>
<dbReference type="InterPro" id="IPR016024">
    <property type="entry name" value="ARM-type_fold"/>
</dbReference>
<evidence type="ECO:0000259" key="9">
    <source>
        <dbReference type="PROSITE" id="PS50197"/>
    </source>
</evidence>
<evidence type="ECO:0000256" key="8">
    <source>
        <dbReference type="SAM" id="MobiDB-lite"/>
    </source>
</evidence>
<feature type="domain" description="BEACH" evidence="9">
    <location>
        <begin position="1872"/>
        <end position="2177"/>
    </location>
</feature>
<dbReference type="InterPro" id="IPR001680">
    <property type="entry name" value="WD40_rpt"/>
</dbReference>